<comment type="similarity">
    <text evidence="1">Belongs to the sulfatase family.</text>
</comment>
<evidence type="ECO:0000256" key="2">
    <source>
        <dbReference type="ARBA" id="ARBA00022801"/>
    </source>
</evidence>
<dbReference type="EMBL" id="CP119075">
    <property type="protein sequence ID" value="WED65952.1"/>
    <property type="molecule type" value="Genomic_DNA"/>
</dbReference>
<dbReference type="PANTHER" id="PTHR42693:SF53">
    <property type="entry name" value="ENDO-4-O-SULFATASE"/>
    <property type="match status" value="1"/>
</dbReference>
<dbReference type="InterPro" id="IPR017850">
    <property type="entry name" value="Alkaline_phosphatase_core_sf"/>
</dbReference>
<name>A0AAF0I1Q5_9BACT</name>
<keyword evidence="3" id="KW-0732">Signal</keyword>
<dbReference type="RefSeq" id="WP_330927815.1">
    <property type="nucleotide sequence ID" value="NZ_CP119075.1"/>
</dbReference>
<sequence>MLNRLLCFCALIASAAAAVADRPNIIYILADDLGYGDLGCYGQKKFATPHLDQLAARGMRFTQHYAGSTVCAPSRSALMTGQHTGHTAIRGNSEVQPEGQHPLPPATTTLAELLQHQGYRTGLFGKWGLGAPGSGSEPIDQGFDRFFGYNCQRQAHHYYPYFLWDDDQRVMLWRNFDRATGTYAPALIQEKALNFIDDAAAAPGQPFFLFYAHVAPHAEMAATATDLTPFRGQFEPETPFVGTDSGPRFRQGPYGSQPEPRATFAAMVTMLDRHVGEIVAKLDALGLSDNTLILFSSDNGPHLEGGHDPDYFDSNGPLRGYKRDLYEGGIRVPLIAHWPGKIPAAHTSDHISAQWDLLPTFCELAGVTPPTNIDGISLVPELTHDKSQVEHDLLYWEFHDQGGRMALRQGDWKVVRYNVDAAPDSPVELYDLAHDPGETADIAADHPAIASRLDNLMKNARVPATFPRFNFR</sequence>
<evidence type="ECO:0000256" key="1">
    <source>
        <dbReference type="ARBA" id="ARBA00008779"/>
    </source>
</evidence>
<reference evidence="5" key="1">
    <citation type="submission" date="2023-03" db="EMBL/GenBank/DDBJ databases">
        <title>Lomoglobus Profundus gen. nov., sp. nov., a novel member of the phylum Verrucomicrobia, isolated from deep-marine sediment of South China Sea.</title>
        <authorList>
            <person name="Ahmad T."/>
            <person name="Ishaq S.E."/>
            <person name="Wang F."/>
        </authorList>
    </citation>
    <scope>NUCLEOTIDE SEQUENCE</scope>
    <source>
        <strain evidence="5">LMO-M01</strain>
    </source>
</reference>
<dbReference type="GO" id="GO:0004065">
    <property type="term" value="F:arylsulfatase activity"/>
    <property type="evidence" value="ECO:0007669"/>
    <property type="project" value="TreeGrafter"/>
</dbReference>
<proteinExistence type="inferred from homology"/>
<gene>
    <name evidence="5" type="ORF">PXH66_03700</name>
</gene>
<accession>A0AAF0I1Q5</accession>
<protein>
    <submittedName>
        <fullName evidence="5">Arylsulfatase</fullName>
    </submittedName>
</protein>
<keyword evidence="2" id="KW-0378">Hydrolase</keyword>
<dbReference type="PANTHER" id="PTHR42693">
    <property type="entry name" value="ARYLSULFATASE FAMILY MEMBER"/>
    <property type="match status" value="1"/>
</dbReference>
<dbReference type="Gene3D" id="3.40.720.10">
    <property type="entry name" value="Alkaline Phosphatase, subunit A"/>
    <property type="match status" value="1"/>
</dbReference>
<organism evidence="5 6">
    <name type="scientific">Synoicihabitans lomoniglobus</name>
    <dbReference type="NCBI Taxonomy" id="2909285"/>
    <lineage>
        <taxon>Bacteria</taxon>
        <taxon>Pseudomonadati</taxon>
        <taxon>Verrucomicrobiota</taxon>
        <taxon>Opitutia</taxon>
        <taxon>Opitutales</taxon>
        <taxon>Opitutaceae</taxon>
        <taxon>Synoicihabitans</taxon>
    </lineage>
</organism>
<dbReference type="Gene3D" id="3.30.1120.10">
    <property type="match status" value="1"/>
</dbReference>
<dbReference type="KEGG" id="slom:PXH66_03700"/>
<keyword evidence="6" id="KW-1185">Reference proteome</keyword>
<dbReference type="Proteomes" id="UP001218638">
    <property type="component" value="Chromosome"/>
</dbReference>
<dbReference type="CDD" id="cd16145">
    <property type="entry name" value="ARS_like"/>
    <property type="match status" value="1"/>
</dbReference>
<feature type="signal peptide" evidence="3">
    <location>
        <begin position="1"/>
        <end position="20"/>
    </location>
</feature>
<dbReference type="InterPro" id="IPR000917">
    <property type="entry name" value="Sulfatase_N"/>
</dbReference>
<dbReference type="Pfam" id="PF00884">
    <property type="entry name" value="Sulfatase"/>
    <property type="match status" value="1"/>
</dbReference>
<dbReference type="InterPro" id="IPR050738">
    <property type="entry name" value="Sulfatase"/>
</dbReference>
<evidence type="ECO:0000259" key="4">
    <source>
        <dbReference type="Pfam" id="PF00884"/>
    </source>
</evidence>
<feature type="chain" id="PRO_5042293650" evidence="3">
    <location>
        <begin position="21"/>
        <end position="472"/>
    </location>
</feature>
<evidence type="ECO:0000256" key="3">
    <source>
        <dbReference type="SAM" id="SignalP"/>
    </source>
</evidence>
<dbReference type="SUPFAM" id="SSF53649">
    <property type="entry name" value="Alkaline phosphatase-like"/>
    <property type="match status" value="1"/>
</dbReference>
<evidence type="ECO:0000313" key="6">
    <source>
        <dbReference type="Proteomes" id="UP001218638"/>
    </source>
</evidence>
<evidence type="ECO:0000313" key="5">
    <source>
        <dbReference type="EMBL" id="WED65952.1"/>
    </source>
</evidence>
<feature type="domain" description="Sulfatase N-terminal" evidence="4">
    <location>
        <begin position="23"/>
        <end position="367"/>
    </location>
</feature>
<dbReference type="AlphaFoldDB" id="A0AAF0I1Q5"/>